<proteinExistence type="predicted"/>
<keyword evidence="1" id="KW-1133">Transmembrane helix</keyword>
<dbReference type="Gene3D" id="3.30.700.10">
    <property type="entry name" value="Glycoprotein, Type 4 Pilin"/>
    <property type="match status" value="1"/>
</dbReference>
<protein>
    <submittedName>
        <fullName evidence="2">PulG/PilA-like type II secretion/type IV pilus pilin</fullName>
    </submittedName>
</protein>
<sequence>MNYKNKAKNAFTIAEMAIVICIIAILVSLTVIANGFIERGKAQSLVYEITGYQKMIDAFRMTYNSLPGDFERASTDINSAIKNGNGNGKYDVLADGTGESFLAWQHLNYAGIIPDKYTGMTVMAGSQICSIGLNIPRSKIFPNAGYRITSEIPLEISQNSNMSKYKTIMEYASYATQTSTGRGTTGIVTPDIAYDVDNKMDDGKPLEGFVLGLNDVSNKCNSTTFNVSTGGYSSGATYIDSKNTGCIMVFVATEY</sequence>
<dbReference type="OrthoDB" id="7595401at2"/>
<keyword evidence="1" id="KW-0812">Transmembrane</keyword>
<dbReference type="Proteomes" id="UP000321934">
    <property type="component" value="Chromosome"/>
</dbReference>
<dbReference type="EMBL" id="CP029077">
    <property type="protein sequence ID" value="QED23803.1"/>
    <property type="molecule type" value="Genomic_DNA"/>
</dbReference>
<evidence type="ECO:0000313" key="2">
    <source>
        <dbReference type="EMBL" id="QED23803.1"/>
    </source>
</evidence>
<gene>
    <name evidence="2" type="ORF">Deia_01021</name>
</gene>
<keyword evidence="1" id="KW-0472">Membrane</keyword>
<name>A0A5B8XEV7_9RICK</name>
<reference evidence="2 3" key="1">
    <citation type="journal article" date="2019" name="ISME J.">
        <title>Deianiraea, an extracellular bacterium associated with the ciliate Paramecium, suggests an alternative scenario for the evolution of Rickettsiales.</title>
        <authorList>
            <person name="Castelli M."/>
            <person name="Sabaneyeva E."/>
            <person name="Lanzoni O."/>
            <person name="Lebedeva N."/>
            <person name="Floriano A.M."/>
            <person name="Gaiarsa S."/>
            <person name="Benken K."/>
            <person name="Modeo L."/>
            <person name="Bandi C."/>
            <person name="Potekhin A."/>
            <person name="Sassera D."/>
            <person name="Petroni G."/>
        </authorList>
    </citation>
    <scope>NUCLEOTIDE SEQUENCE [LARGE SCALE GENOMIC DNA]</scope>
    <source>
        <strain evidence="2">CyL4-1</strain>
    </source>
</reference>
<feature type="transmembrane region" description="Helical" evidence="1">
    <location>
        <begin position="12"/>
        <end position="37"/>
    </location>
</feature>
<keyword evidence="3" id="KW-1185">Reference proteome</keyword>
<evidence type="ECO:0000256" key="1">
    <source>
        <dbReference type="SAM" id="Phobius"/>
    </source>
</evidence>
<accession>A0A5B8XEV7</accession>
<organism evidence="2 3">
    <name type="scientific">Candidatus Deianiraea vastatrix</name>
    <dbReference type="NCBI Taxonomy" id="2163644"/>
    <lineage>
        <taxon>Bacteria</taxon>
        <taxon>Pseudomonadati</taxon>
        <taxon>Pseudomonadota</taxon>
        <taxon>Alphaproteobacteria</taxon>
        <taxon>Rickettsiales</taxon>
        <taxon>Candidatus Deianiraeaceae</taxon>
        <taxon>Candidatus Deianiraea</taxon>
    </lineage>
</organism>
<dbReference type="RefSeq" id="WP_146821186.1">
    <property type="nucleotide sequence ID" value="NZ_CP029077.1"/>
</dbReference>
<dbReference type="InterPro" id="IPR045584">
    <property type="entry name" value="Pilin-like"/>
</dbReference>
<evidence type="ECO:0000313" key="3">
    <source>
        <dbReference type="Proteomes" id="UP000321934"/>
    </source>
</evidence>
<dbReference type="SUPFAM" id="SSF54523">
    <property type="entry name" value="Pili subunits"/>
    <property type="match status" value="1"/>
</dbReference>
<dbReference type="AlphaFoldDB" id="A0A5B8XEV7"/>